<protein>
    <recommendedName>
        <fullName evidence="5">Lipoprotein</fullName>
    </recommendedName>
</protein>
<evidence type="ECO:0000313" key="4">
    <source>
        <dbReference type="Proteomes" id="UP001180724"/>
    </source>
</evidence>
<dbReference type="EMBL" id="JAVRFH010000022">
    <property type="protein sequence ID" value="MDT0612833.1"/>
    <property type="molecule type" value="Genomic_DNA"/>
</dbReference>
<feature type="region of interest" description="Disordered" evidence="1">
    <location>
        <begin position="269"/>
        <end position="290"/>
    </location>
</feature>
<comment type="caution">
    <text evidence="3">The sequence shown here is derived from an EMBL/GenBank/DDBJ whole genome shotgun (WGS) entry which is preliminary data.</text>
</comment>
<feature type="chain" id="PRO_5046589709" description="Lipoprotein" evidence="2">
    <location>
        <begin position="23"/>
        <end position="290"/>
    </location>
</feature>
<dbReference type="Gene3D" id="2.50.20.20">
    <property type="match status" value="1"/>
</dbReference>
<feature type="signal peptide" evidence="2">
    <location>
        <begin position="1"/>
        <end position="22"/>
    </location>
</feature>
<proteinExistence type="predicted"/>
<name>A0ABU3ARM2_9ACTN</name>
<keyword evidence="2" id="KW-0732">Signal</keyword>
<reference evidence="3" key="1">
    <citation type="submission" date="2024-05" db="EMBL/GenBank/DDBJ databases">
        <title>30 novel species of actinomycetes from the DSMZ collection.</title>
        <authorList>
            <person name="Nouioui I."/>
        </authorList>
    </citation>
    <scope>NUCLEOTIDE SEQUENCE</scope>
    <source>
        <strain evidence="3">DSM 40712</strain>
    </source>
</reference>
<evidence type="ECO:0000256" key="1">
    <source>
        <dbReference type="SAM" id="MobiDB-lite"/>
    </source>
</evidence>
<dbReference type="Proteomes" id="UP001180724">
    <property type="component" value="Unassembled WGS sequence"/>
</dbReference>
<accession>A0ABU3ARM2</accession>
<evidence type="ECO:0000256" key="2">
    <source>
        <dbReference type="SAM" id="SignalP"/>
    </source>
</evidence>
<keyword evidence="4" id="KW-1185">Reference proteome</keyword>
<sequence length="290" mass="30089">MKLKYTAAWVGLAAAAMITATACGSDGAETAAETADKAVDTATDKAAGKADVIMAALSRATDRTEELGSAEVRTTTELGTGEPIAMDGTYSWGDGYALDVEMDAEAAQMQELTDSATVRTLFVDGAYYYDIDPQPAGPLEGKEWMKIDGSAVFGESGAAAMSGGGGGSPADSMKGLKYASDVEDLGKETVNGKPTTHYRAVLDQKDMGKFKEALSGADSLLNSAAGSGSITMDIWVGDKDLPVRLKQEFGAMTVTMDFDKFGATKKIVAPPAEQTGDLTEEVKDAGAQQG</sequence>
<organism evidence="3 4">
    <name type="scientific">Streptomyces lancefieldiae</name>
    <dbReference type="NCBI Taxonomy" id="3075520"/>
    <lineage>
        <taxon>Bacteria</taxon>
        <taxon>Bacillati</taxon>
        <taxon>Actinomycetota</taxon>
        <taxon>Actinomycetes</taxon>
        <taxon>Kitasatosporales</taxon>
        <taxon>Streptomycetaceae</taxon>
        <taxon>Streptomyces</taxon>
    </lineage>
</organism>
<evidence type="ECO:0000313" key="3">
    <source>
        <dbReference type="EMBL" id="MDT0612833.1"/>
    </source>
</evidence>
<dbReference type="InterPro" id="IPR029046">
    <property type="entry name" value="LolA/LolB/LppX"/>
</dbReference>
<dbReference type="RefSeq" id="WP_311574905.1">
    <property type="nucleotide sequence ID" value="NZ_JAVRFH010000022.1"/>
</dbReference>
<dbReference type="SUPFAM" id="SSF89392">
    <property type="entry name" value="Prokaryotic lipoproteins and lipoprotein localization factors"/>
    <property type="match status" value="1"/>
</dbReference>
<dbReference type="PROSITE" id="PS51257">
    <property type="entry name" value="PROKAR_LIPOPROTEIN"/>
    <property type="match status" value="1"/>
</dbReference>
<evidence type="ECO:0008006" key="5">
    <source>
        <dbReference type="Google" id="ProtNLM"/>
    </source>
</evidence>
<gene>
    <name evidence="3" type="ORF">RM812_21815</name>
</gene>